<evidence type="ECO:0000256" key="14">
    <source>
        <dbReference type="ARBA" id="ARBA00023273"/>
    </source>
</evidence>
<dbReference type="RefSeq" id="XP_022080832.1">
    <property type="nucleotide sequence ID" value="XM_022225140.1"/>
</dbReference>
<comment type="subcellular location">
    <subcellularLocation>
        <location evidence="2">Cell projection</location>
        <location evidence="2">Growth cone membrane</location>
        <topology evidence="2">Multi-pass membrane protein</topology>
    </subcellularLocation>
    <subcellularLocation>
        <location evidence="3">Endoplasmic reticulum membrane</location>
        <topology evidence="3">Multi-pass membrane protein</topology>
    </subcellularLocation>
    <subcellularLocation>
        <location evidence="1">Recycling endosome membrane</location>
        <topology evidence="1">Multi-pass membrane protein</topology>
    </subcellularLocation>
</comment>
<evidence type="ECO:0000256" key="7">
    <source>
        <dbReference type="ARBA" id="ARBA00022723"/>
    </source>
</evidence>
<evidence type="ECO:0000256" key="10">
    <source>
        <dbReference type="ARBA" id="ARBA00022824"/>
    </source>
</evidence>
<evidence type="ECO:0000256" key="11">
    <source>
        <dbReference type="ARBA" id="ARBA00022833"/>
    </source>
</evidence>
<keyword evidence="20" id="KW-1185">Reference proteome</keyword>
<sequence length="417" mass="46826">MTMANCQSSVKNPDTMATGNQSTTLTATPGPRLSQYSVSNLVESVHRLERLCWYVMVLWRIIVFLFRWESPFVTLSFWITSLLICYFMESGQIMASSLVLLFLLAGSGGVVNFKLQEHGPSRSKTQPSSNSPASFTNPQQGVEQSPACIEQQQKKGREVLAEYRQLMLQAQDWLNSACNMLERLHGILGWQDATWSSVFYGGSSVIIILVCLLPLRWFVMATISSILCINRDFVVLLKQVYESAHCDHLSDGNDKKKEEKIIRHDGLEQEPKDKPSTKVEPAIRHDIQHRPLHLCQKSKSLDEAGPNYSKVAAANRNRSSTAPELPTLKLNSAGMPVEVCFLCGTMFTSVLKRRRYCRSCGYQFCQRCCFRKLPRCVFGATSPAAQTEKELVCNTCYATMKAEDSTQVSGGTTMEER</sequence>
<evidence type="ECO:0000256" key="2">
    <source>
        <dbReference type="ARBA" id="ARBA00004460"/>
    </source>
</evidence>
<dbReference type="RefSeq" id="XP_022080831.1">
    <property type="nucleotide sequence ID" value="XM_022225139.1"/>
</dbReference>
<dbReference type="GO" id="GO:0032584">
    <property type="term" value="C:growth cone membrane"/>
    <property type="evidence" value="ECO:0007669"/>
    <property type="project" value="UniProtKB-SubCell"/>
</dbReference>
<keyword evidence="10" id="KW-0256">Endoplasmic reticulum</keyword>
<dbReference type="GO" id="GO:0071787">
    <property type="term" value="P:endoplasmic reticulum tubular network formation"/>
    <property type="evidence" value="ECO:0007669"/>
    <property type="project" value="InterPro"/>
</dbReference>
<evidence type="ECO:0000256" key="4">
    <source>
        <dbReference type="ARBA" id="ARBA00015523"/>
    </source>
</evidence>
<evidence type="ECO:0000256" key="6">
    <source>
        <dbReference type="ARBA" id="ARBA00022692"/>
    </source>
</evidence>
<dbReference type="InterPro" id="IPR011011">
    <property type="entry name" value="Znf_FYVE_PHD"/>
</dbReference>
<feature type="compositionally biased region" description="Polar residues" evidence="17">
    <location>
        <begin position="122"/>
        <end position="143"/>
    </location>
</feature>
<dbReference type="PANTHER" id="PTHR14543">
    <property type="entry name" value="PROTRUDIN"/>
    <property type="match status" value="1"/>
</dbReference>
<protein>
    <recommendedName>
        <fullName evidence="4">Protrudin</fullName>
    </recommendedName>
    <alternativeName>
        <fullName evidence="15">Zinc finger FYVE domain-containing protein 27</fullName>
    </alternativeName>
</protein>
<keyword evidence="5" id="KW-1003">Cell membrane</keyword>
<dbReference type="GeneID" id="110973919"/>
<evidence type="ECO:0000313" key="22">
    <source>
        <dbReference type="RefSeq" id="XP_022080832.1"/>
    </source>
</evidence>
<evidence type="ECO:0000256" key="15">
    <source>
        <dbReference type="ARBA" id="ARBA00032025"/>
    </source>
</evidence>
<dbReference type="GO" id="GO:0071782">
    <property type="term" value="C:endoplasmic reticulum tubular network"/>
    <property type="evidence" value="ECO:0007669"/>
    <property type="project" value="TreeGrafter"/>
</dbReference>
<gene>
    <name evidence="21 22" type="primary">LOC110973919</name>
</gene>
<dbReference type="PANTHER" id="PTHR14543:SF1">
    <property type="entry name" value="PROTRUDIN"/>
    <property type="match status" value="1"/>
</dbReference>
<evidence type="ECO:0000256" key="8">
    <source>
        <dbReference type="ARBA" id="ARBA00022753"/>
    </source>
</evidence>
<feature type="region of interest" description="Disordered" evidence="17">
    <location>
        <begin position="1"/>
        <end position="28"/>
    </location>
</feature>
<dbReference type="GO" id="GO:0016192">
    <property type="term" value="P:vesicle-mediated transport"/>
    <property type="evidence" value="ECO:0007669"/>
    <property type="project" value="InterPro"/>
</dbReference>
<keyword evidence="6 18" id="KW-0812">Transmembrane</keyword>
<evidence type="ECO:0000256" key="12">
    <source>
        <dbReference type="ARBA" id="ARBA00022989"/>
    </source>
</evidence>
<keyword evidence="14" id="KW-0966">Cell projection</keyword>
<reference evidence="21 22" key="1">
    <citation type="submission" date="2025-04" db="UniProtKB">
        <authorList>
            <consortium name="RefSeq"/>
        </authorList>
    </citation>
    <scope>IDENTIFICATION</scope>
</reference>
<dbReference type="OrthoDB" id="5975347at2759"/>
<keyword evidence="11" id="KW-0862">Zinc</keyword>
<accession>A0A8B7XKZ7</accession>
<name>A0A8B7XKZ7_ACAPL</name>
<evidence type="ECO:0000313" key="21">
    <source>
        <dbReference type="RefSeq" id="XP_022080831.1"/>
    </source>
</evidence>
<feature type="region of interest" description="Disordered" evidence="17">
    <location>
        <begin position="118"/>
        <end position="146"/>
    </location>
</feature>
<dbReference type="Pfam" id="PF01363">
    <property type="entry name" value="FYVE"/>
    <property type="match status" value="1"/>
</dbReference>
<dbReference type="PROSITE" id="PS50178">
    <property type="entry name" value="ZF_FYVE"/>
    <property type="match status" value="1"/>
</dbReference>
<keyword evidence="13 18" id="KW-0472">Membrane</keyword>
<keyword evidence="9 16" id="KW-0863">Zinc-finger</keyword>
<keyword evidence="8" id="KW-0967">Endosome</keyword>
<feature type="transmembrane region" description="Helical" evidence="18">
    <location>
        <begin position="198"/>
        <end position="219"/>
    </location>
</feature>
<dbReference type="InterPro" id="IPR000306">
    <property type="entry name" value="Znf_FYVE"/>
</dbReference>
<organism evidence="20 22">
    <name type="scientific">Acanthaster planci</name>
    <name type="common">Crown-of-thorns starfish</name>
    <dbReference type="NCBI Taxonomy" id="133434"/>
    <lineage>
        <taxon>Eukaryota</taxon>
        <taxon>Metazoa</taxon>
        <taxon>Echinodermata</taxon>
        <taxon>Eleutherozoa</taxon>
        <taxon>Asterozoa</taxon>
        <taxon>Asteroidea</taxon>
        <taxon>Valvatacea</taxon>
        <taxon>Valvatida</taxon>
        <taxon>Acanthasteridae</taxon>
        <taxon>Acanthaster</taxon>
    </lineage>
</organism>
<evidence type="ECO:0000256" key="1">
    <source>
        <dbReference type="ARBA" id="ARBA00004195"/>
    </source>
</evidence>
<dbReference type="KEGG" id="aplc:110973919"/>
<dbReference type="GO" id="GO:0055038">
    <property type="term" value="C:recycling endosome membrane"/>
    <property type="evidence" value="ECO:0007669"/>
    <property type="project" value="UniProtKB-SubCell"/>
</dbReference>
<proteinExistence type="predicted"/>
<evidence type="ECO:0000256" key="5">
    <source>
        <dbReference type="ARBA" id="ARBA00022475"/>
    </source>
</evidence>
<evidence type="ECO:0000256" key="18">
    <source>
        <dbReference type="SAM" id="Phobius"/>
    </source>
</evidence>
<evidence type="ECO:0000313" key="20">
    <source>
        <dbReference type="Proteomes" id="UP000694845"/>
    </source>
</evidence>
<dbReference type="Proteomes" id="UP000694845">
    <property type="component" value="Unplaced"/>
</dbReference>
<dbReference type="GO" id="GO:0072659">
    <property type="term" value="P:protein localization to plasma membrane"/>
    <property type="evidence" value="ECO:0007669"/>
    <property type="project" value="InterPro"/>
</dbReference>
<keyword evidence="7" id="KW-0479">Metal-binding</keyword>
<feature type="transmembrane region" description="Helical" evidence="18">
    <location>
        <begin position="95"/>
        <end position="113"/>
    </location>
</feature>
<dbReference type="Gene3D" id="3.30.40.10">
    <property type="entry name" value="Zinc/RING finger domain, C3HC4 (zinc finger)"/>
    <property type="match status" value="1"/>
</dbReference>
<evidence type="ECO:0000256" key="17">
    <source>
        <dbReference type="SAM" id="MobiDB-lite"/>
    </source>
</evidence>
<dbReference type="SMART" id="SM00064">
    <property type="entry name" value="FYVE"/>
    <property type="match status" value="1"/>
</dbReference>
<evidence type="ECO:0000259" key="19">
    <source>
        <dbReference type="PROSITE" id="PS50178"/>
    </source>
</evidence>
<dbReference type="InterPro" id="IPR017455">
    <property type="entry name" value="Znf_FYVE-rel"/>
</dbReference>
<dbReference type="InterPro" id="IPR013083">
    <property type="entry name" value="Znf_RING/FYVE/PHD"/>
</dbReference>
<dbReference type="AlphaFoldDB" id="A0A8B7XKZ7"/>
<keyword evidence="12 18" id="KW-1133">Transmembrane helix</keyword>
<evidence type="ECO:0000256" key="3">
    <source>
        <dbReference type="ARBA" id="ARBA00004477"/>
    </source>
</evidence>
<dbReference type="GO" id="GO:0008270">
    <property type="term" value="F:zinc ion binding"/>
    <property type="evidence" value="ECO:0007669"/>
    <property type="project" value="UniProtKB-KW"/>
</dbReference>
<dbReference type="CDD" id="cd15723">
    <property type="entry name" value="FYVE_protrudin"/>
    <property type="match status" value="1"/>
</dbReference>
<dbReference type="GO" id="GO:0005789">
    <property type="term" value="C:endoplasmic reticulum membrane"/>
    <property type="evidence" value="ECO:0007669"/>
    <property type="project" value="UniProtKB-SubCell"/>
</dbReference>
<evidence type="ECO:0000256" key="16">
    <source>
        <dbReference type="PROSITE-ProRule" id="PRU00091"/>
    </source>
</evidence>
<dbReference type="SUPFAM" id="SSF57903">
    <property type="entry name" value="FYVE/PHD zinc finger"/>
    <property type="match status" value="1"/>
</dbReference>
<feature type="compositionally biased region" description="Polar residues" evidence="17">
    <location>
        <begin position="1"/>
        <end position="27"/>
    </location>
</feature>
<evidence type="ECO:0000256" key="9">
    <source>
        <dbReference type="ARBA" id="ARBA00022771"/>
    </source>
</evidence>
<feature type="domain" description="FYVE-type" evidence="19">
    <location>
        <begin position="334"/>
        <end position="401"/>
    </location>
</feature>
<dbReference type="InterPro" id="IPR042405">
    <property type="entry name" value="Protrudin"/>
</dbReference>
<evidence type="ECO:0000256" key="13">
    <source>
        <dbReference type="ARBA" id="ARBA00023136"/>
    </source>
</evidence>